<dbReference type="InterPro" id="IPR044730">
    <property type="entry name" value="RNase_H-like_dom_plant"/>
</dbReference>
<dbReference type="PANTHER" id="PTHR31645:SF0">
    <property type="entry name" value="OLIGOPEPTIDE TRANSPORTER YGL114W-RELATED"/>
    <property type="match status" value="1"/>
</dbReference>
<dbReference type="SUPFAM" id="SSF53098">
    <property type="entry name" value="Ribonuclease H-like"/>
    <property type="match status" value="1"/>
</dbReference>
<evidence type="ECO:0000256" key="5">
    <source>
        <dbReference type="ARBA" id="ARBA00022989"/>
    </source>
</evidence>
<dbReference type="GO" id="GO:0005774">
    <property type="term" value="C:vacuolar membrane"/>
    <property type="evidence" value="ECO:0007669"/>
    <property type="project" value="TreeGrafter"/>
</dbReference>
<dbReference type="PANTHER" id="PTHR31645">
    <property type="entry name" value="OLIGOPEPTIDE TRANSPORTER YGL114W-RELATED"/>
    <property type="match status" value="1"/>
</dbReference>
<dbReference type="InterPro" id="IPR012337">
    <property type="entry name" value="RNaseH-like_sf"/>
</dbReference>
<dbReference type="Proteomes" id="UP000327085">
    <property type="component" value="Chromosome 3"/>
</dbReference>
<dbReference type="Gene3D" id="3.30.420.10">
    <property type="entry name" value="Ribonuclease H-like superfamily/Ribonuclease H"/>
    <property type="match status" value="1"/>
</dbReference>
<comment type="similarity">
    <text evidence="2">Belongs to the YSL (TC 2.A.67.2) family.</text>
</comment>
<proteinExistence type="inferred from homology"/>
<keyword evidence="4 7" id="KW-0812">Transmembrane</keyword>
<evidence type="ECO:0000256" key="6">
    <source>
        <dbReference type="ARBA" id="ARBA00023136"/>
    </source>
</evidence>
<evidence type="ECO:0000259" key="8">
    <source>
        <dbReference type="Pfam" id="PF13456"/>
    </source>
</evidence>
<keyword evidence="6 7" id="KW-0472">Membrane</keyword>
<reference evidence="10" key="1">
    <citation type="journal article" date="2020" name="Plant J.">
        <title>Transposons played a major role in the diversification between the closely related almond and peach genomes: results from the almond genome sequence.</title>
        <authorList>
            <person name="Alioto T."/>
            <person name="Alexiou K.G."/>
            <person name="Bardil A."/>
            <person name="Barteri F."/>
            <person name="Castanera R."/>
            <person name="Cruz F."/>
            <person name="Dhingra A."/>
            <person name="Duval H."/>
            <person name="Fernandez I Marti A."/>
            <person name="Frias L."/>
            <person name="Galan B."/>
            <person name="Garcia J.L."/>
            <person name="Howad W."/>
            <person name="Gomez-Garrido J."/>
            <person name="Gut M."/>
            <person name="Julca I."/>
            <person name="Morata J."/>
            <person name="Puigdomenech P."/>
            <person name="Ribeca P."/>
            <person name="Rubio Cabetas M.J."/>
            <person name="Vlasova A."/>
            <person name="Wirthensohn M."/>
            <person name="Garcia-Mas J."/>
            <person name="Gabaldon T."/>
            <person name="Casacuberta J.M."/>
            <person name="Arus P."/>
        </authorList>
    </citation>
    <scope>NUCLEOTIDE SEQUENCE [LARGE SCALE GENOMIC DNA]</scope>
    <source>
        <strain evidence="10">cv. Texas</strain>
    </source>
</reference>
<gene>
    <name evidence="9" type="ORF">ALMOND_2B003548</name>
</gene>
<feature type="domain" description="RNase H type-1" evidence="8">
    <location>
        <begin position="118"/>
        <end position="238"/>
    </location>
</feature>
<dbReference type="InParanoid" id="A0A5E4GE80"/>
<dbReference type="InterPro" id="IPR036397">
    <property type="entry name" value="RNaseH_sf"/>
</dbReference>
<evidence type="ECO:0000256" key="7">
    <source>
        <dbReference type="SAM" id="Phobius"/>
    </source>
</evidence>
<evidence type="ECO:0000256" key="1">
    <source>
        <dbReference type="ARBA" id="ARBA00004141"/>
    </source>
</evidence>
<dbReference type="GO" id="GO:0003676">
    <property type="term" value="F:nucleic acid binding"/>
    <property type="evidence" value="ECO:0007669"/>
    <property type="project" value="InterPro"/>
</dbReference>
<dbReference type="GO" id="GO:0035673">
    <property type="term" value="F:oligopeptide transmembrane transporter activity"/>
    <property type="evidence" value="ECO:0007669"/>
    <property type="project" value="InterPro"/>
</dbReference>
<evidence type="ECO:0000313" key="10">
    <source>
        <dbReference type="Proteomes" id="UP000327085"/>
    </source>
</evidence>
<feature type="transmembrane region" description="Helical" evidence="7">
    <location>
        <begin position="57"/>
        <end position="79"/>
    </location>
</feature>
<dbReference type="Pfam" id="PF03169">
    <property type="entry name" value="OPT"/>
    <property type="match status" value="1"/>
</dbReference>
<dbReference type="AlphaFoldDB" id="A0A5E4GE80"/>
<evidence type="ECO:0000256" key="2">
    <source>
        <dbReference type="ARBA" id="ARBA00010276"/>
    </source>
</evidence>
<protein>
    <submittedName>
        <fullName evidence="9">PREDICTED: metal-nicotianamine transporter</fullName>
    </submittedName>
</protein>
<dbReference type="Pfam" id="PF13456">
    <property type="entry name" value="RVT_3"/>
    <property type="match status" value="1"/>
</dbReference>
<keyword evidence="3" id="KW-0813">Transport</keyword>
<evidence type="ECO:0000256" key="4">
    <source>
        <dbReference type="ARBA" id="ARBA00022692"/>
    </source>
</evidence>
<sequence>MIGIIAVDIATRPRYPAPATREVGLSREHSALVVNLLKDVTPKKISQFIPIPMAMAVLFYIRAYFAIDIFVGTVLLFLWERLNRKDAEDYAGAVASGLICGDGIWTIPSSILSIFKVNVDGAWRKDARIGGTVVIIRDCTGNFVAAGTHQIRNVGCSDQIEALALLDWLSLAASVDHDLFHFESDSLKTTTAVLKGGANLSLLGRIYEDCMGLLSNFHSVSLNHVPRTCNSLADRLARVGLGSSHVIL</sequence>
<dbReference type="InterPro" id="IPR045035">
    <property type="entry name" value="YSL-like"/>
</dbReference>
<evidence type="ECO:0000313" key="9">
    <source>
        <dbReference type="EMBL" id="VVA37963.1"/>
    </source>
</evidence>
<accession>A0A5E4GE80</accession>
<dbReference type="InterPro" id="IPR002156">
    <property type="entry name" value="RNaseH_domain"/>
</dbReference>
<dbReference type="Gramene" id="VVA37963">
    <property type="protein sequence ID" value="VVA37963"/>
    <property type="gene ID" value="Prudul26B003548"/>
</dbReference>
<keyword evidence="5 7" id="KW-1133">Transmembrane helix</keyword>
<comment type="subcellular location">
    <subcellularLocation>
        <location evidence="1">Membrane</location>
        <topology evidence="1">Multi-pass membrane protein</topology>
    </subcellularLocation>
</comment>
<organism evidence="9 10">
    <name type="scientific">Prunus dulcis</name>
    <name type="common">Almond</name>
    <name type="synonym">Amygdalus dulcis</name>
    <dbReference type="NCBI Taxonomy" id="3755"/>
    <lineage>
        <taxon>Eukaryota</taxon>
        <taxon>Viridiplantae</taxon>
        <taxon>Streptophyta</taxon>
        <taxon>Embryophyta</taxon>
        <taxon>Tracheophyta</taxon>
        <taxon>Spermatophyta</taxon>
        <taxon>Magnoliopsida</taxon>
        <taxon>eudicotyledons</taxon>
        <taxon>Gunneridae</taxon>
        <taxon>Pentapetalae</taxon>
        <taxon>rosids</taxon>
        <taxon>fabids</taxon>
        <taxon>Rosales</taxon>
        <taxon>Rosaceae</taxon>
        <taxon>Amygdaloideae</taxon>
        <taxon>Amygdaleae</taxon>
        <taxon>Prunus</taxon>
    </lineage>
</organism>
<dbReference type="CDD" id="cd06222">
    <property type="entry name" value="RNase_H_like"/>
    <property type="match status" value="1"/>
</dbReference>
<dbReference type="EMBL" id="CABIKO010000591">
    <property type="protein sequence ID" value="VVA37963.1"/>
    <property type="molecule type" value="Genomic_DNA"/>
</dbReference>
<dbReference type="GO" id="GO:0004523">
    <property type="term" value="F:RNA-DNA hybrid ribonuclease activity"/>
    <property type="evidence" value="ECO:0007669"/>
    <property type="project" value="InterPro"/>
</dbReference>
<dbReference type="InterPro" id="IPR004813">
    <property type="entry name" value="OPT"/>
</dbReference>
<evidence type="ECO:0000256" key="3">
    <source>
        <dbReference type="ARBA" id="ARBA00022448"/>
    </source>
</evidence>
<name>A0A5E4GE80_PRUDU</name>